<reference evidence="1 2" key="1">
    <citation type="submission" date="2018-06" db="EMBL/GenBank/DDBJ databases">
        <title>Freshwater and sediment microbial communities from various areas in North America, analyzing microbe dynamics in response to fracking.</title>
        <authorList>
            <person name="Lamendella R."/>
        </authorList>
    </citation>
    <scope>NUCLEOTIDE SEQUENCE [LARGE SCALE GENOMIC DNA]</scope>
    <source>
        <strain evidence="1 2">NG-13</strain>
    </source>
</reference>
<evidence type="ECO:0000313" key="2">
    <source>
        <dbReference type="Proteomes" id="UP000248827"/>
    </source>
</evidence>
<accession>A0ABX9BU16</accession>
<gene>
    <name evidence="1" type="ORF">DET54_101775</name>
</gene>
<comment type="caution">
    <text evidence="1">The sequence shown here is derived from an EMBL/GenBank/DDBJ whole genome shotgun (WGS) entry which is preliminary data.</text>
</comment>
<dbReference type="EMBL" id="QLLI01000001">
    <property type="protein sequence ID" value="RAJ03572.1"/>
    <property type="molecule type" value="Genomic_DNA"/>
</dbReference>
<proteinExistence type="predicted"/>
<evidence type="ECO:0000313" key="1">
    <source>
        <dbReference type="EMBL" id="RAJ03572.1"/>
    </source>
</evidence>
<keyword evidence="2" id="KW-1185">Reference proteome</keyword>
<organism evidence="1 2">
    <name type="scientific">Paenibacillus pabuli</name>
    <dbReference type="NCBI Taxonomy" id="1472"/>
    <lineage>
        <taxon>Bacteria</taxon>
        <taxon>Bacillati</taxon>
        <taxon>Bacillota</taxon>
        <taxon>Bacilli</taxon>
        <taxon>Bacillales</taxon>
        <taxon>Paenibacillaceae</taxon>
        <taxon>Paenibacillus</taxon>
    </lineage>
</organism>
<sequence length="50" mass="5365">MGECCVSPNHFVPSLRSSMSQGNVWIGISLASTGSKILTNLPHLIKVILK</sequence>
<dbReference type="Proteomes" id="UP000248827">
    <property type="component" value="Unassembled WGS sequence"/>
</dbReference>
<protein>
    <submittedName>
        <fullName evidence="1">Uncharacterized protein</fullName>
    </submittedName>
</protein>
<name>A0ABX9BU16_9BACL</name>